<dbReference type="InParanoid" id="A0A316YNA6"/>
<evidence type="ECO:0000313" key="4">
    <source>
        <dbReference type="EMBL" id="PWN90749.1"/>
    </source>
</evidence>
<proteinExistence type="inferred from homology"/>
<keyword evidence="1" id="KW-0560">Oxidoreductase</keyword>
<name>A0A316YNA6_9BASI</name>
<dbReference type="SUPFAM" id="SSF51735">
    <property type="entry name" value="NAD(P)-binding Rossmann-fold domains"/>
    <property type="match status" value="1"/>
</dbReference>
<dbReference type="InterPro" id="IPR050425">
    <property type="entry name" value="NAD(P)_dehydrat-like"/>
</dbReference>
<dbReference type="EMBL" id="KZ819636">
    <property type="protein sequence ID" value="PWN90749.1"/>
    <property type="molecule type" value="Genomic_DNA"/>
</dbReference>
<evidence type="ECO:0000256" key="2">
    <source>
        <dbReference type="ARBA" id="ARBA00023445"/>
    </source>
</evidence>
<dbReference type="GO" id="GO:0016616">
    <property type="term" value="F:oxidoreductase activity, acting on the CH-OH group of donors, NAD or NADP as acceptor"/>
    <property type="evidence" value="ECO:0007669"/>
    <property type="project" value="TreeGrafter"/>
</dbReference>
<dbReference type="Gene3D" id="3.40.50.720">
    <property type="entry name" value="NAD(P)-binding Rossmann-like Domain"/>
    <property type="match status" value="1"/>
</dbReference>
<reference evidence="4" key="1">
    <citation type="journal article" date="2018" name="Mol. Biol. Evol.">
        <title>Broad Genomic Sampling Reveals a Smut Pathogenic Ancestry of the Fungal Clade Ustilaginomycotina.</title>
        <authorList>
            <person name="Kijpornyongpan T."/>
            <person name="Mondo S.J."/>
            <person name="Barry K."/>
            <person name="Sandor L."/>
            <person name="Lee J."/>
            <person name="Lipzen A."/>
            <person name="Pangilinan J."/>
            <person name="LaButti K."/>
            <person name="Hainaut M."/>
            <person name="Henrissat B."/>
            <person name="Grigoriev I.V."/>
            <person name="Spatafora J.W."/>
            <person name="Aime M.C."/>
        </authorList>
    </citation>
    <scope>NUCLEOTIDE SEQUENCE [LARGE SCALE GENOMIC DNA]</scope>
    <source>
        <strain evidence="4">MCA 4198</strain>
    </source>
</reference>
<dbReference type="Pfam" id="PF01370">
    <property type="entry name" value="Epimerase"/>
    <property type="match status" value="1"/>
</dbReference>
<dbReference type="OrthoDB" id="2735536at2759"/>
<sequence>MSSKTGPLVLVTGISGFFAQFVVDSLLASPEQYRIRGTLRSLAKRDAVLARLPEQERTRVEFVEVKATESSDLSEALRGVDLVAHTASPYQLDVHDVEAELLRPALEGTLNVLRYAKQQPSVKRIAITSSFAAVTDFNKGGPNRPGFTYTERDWNPEGWEDAVKFGGAGARAYSASKKIADKAAWDFVEQEKPQFVVSTFNPPMIYGPPIQPGIKDVSSLNTSAMAIYRLISRLDSLPDDRLPLFCHARDVADAHVQWLAYPREPVPLHRYLLCGGAFYWKMACEHISQTRPELADRLPKGWKDAQDKDPETALAKLDTTPAQQELGIKFRDWKTTLDETLDGLLALEKGWK</sequence>
<dbReference type="Proteomes" id="UP000245768">
    <property type="component" value="Unassembled WGS sequence"/>
</dbReference>
<dbReference type="InterPro" id="IPR036291">
    <property type="entry name" value="NAD(P)-bd_dom_sf"/>
</dbReference>
<dbReference type="AlphaFoldDB" id="A0A316YNA6"/>
<keyword evidence="5" id="KW-1185">Reference proteome</keyword>
<evidence type="ECO:0000313" key="5">
    <source>
        <dbReference type="Proteomes" id="UP000245768"/>
    </source>
</evidence>
<dbReference type="GeneID" id="37041563"/>
<dbReference type="STRING" id="215250.A0A316YNA6"/>
<dbReference type="FunCoup" id="A0A316YNA6">
    <property type="interactions" value="44"/>
</dbReference>
<gene>
    <name evidence="4" type="ORF">FA10DRAFT_252351</name>
</gene>
<feature type="domain" description="NAD-dependent epimerase/dehydratase" evidence="3">
    <location>
        <begin position="9"/>
        <end position="270"/>
    </location>
</feature>
<dbReference type="PANTHER" id="PTHR10366:SF564">
    <property type="entry name" value="STEROL-4-ALPHA-CARBOXYLATE 3-DEHYDROGENASE, DECARBOXYLATING"/>
    <property type="match status" value="1"/>
</dbReference>
<evidence type="ECO:0000259" key="3">
    <source>
        <dbReference type="Pfam" id="PF01370"/>
    </source>
</evidence>
<comment type="similarity">
    <text evidence="2">Belongs to the NAD(P)-dependent epimerase/dehydratase family. Dihydroflavonol-4-reductase subfamily.</text>
</comment>
<protein>
    <submittedName>
        <fullName evidence="4">NAD(P)-binding protein</fullName>
    </submittedName>
</protein>
<evidence type="ECO:0000256" key="1">
    <source>
        <dbReference type="ARBA" id="ARBA00023002"/>
    </source>
</evidence>
<dbReference type="RefSeq" id="XP_025377947.1">
    <property type="nucleotide sequence ID" value="XM_025519647.1"/>
</dbReference>
<dbReference type="PANTHER" id="PTHR10366">
    <property type="entry name" value="NAD DEPENDENT EPIMERASE/DEHYDRATASE"/>
    <property type="match status" value="1"/>
</dbReference>
<dbReference type="InterPro" id="IPR001509">
    <property type="entry name" value="Epimerase_deHydtase"/>
</dbReference>
<organism evidence="4 5">
    <name type="scientific">Acaromyces ingoldii</name>
    <dbReference type="NCBI Taxonomy" id="215250"/>
    <lineage>
        <taxon>Eukaryota</taxon>
        <taxon>Fungi</taxon>
        <taxon>Dikarya</taxon>
        <taxon>Basidiomycota</taxon>
        <taxon>Ustilaginomycotina</taxon>
        <taxon>Exobasidiomycetes</taxon>
        <taxon>Exobasidiales</taxon>
        <taxon>Cryptobasidiaceae</taxon>
        <taxon>Acaromyces</taxon>
    </lineage>
</organism>
<accession>A0A316YNA6</accession>